<keyword evidence="2" id="KW-1133">Transmembrane helix</keyword>
<evidence type="ECO:0000313" key="3">
    <source>
        <dbReference type="EMBL" id="CAB4936842.1"/>
    </source>
</evidence>
<feature type="region of interest" description="Disordered" evidence="1">
    <location>
        <begin position="30"/>
        <end position="55"/>
    </location>
</feature>
<evidence type="ECO:0000256" key="1">
    <source>
        <dbReference type="SAM" id="MobiDB-lite"/>
    </source>
</evidence>
<feature type="transmembrane region" description="Helical" evidence="2">
    <location>
        <begin position="6"/>
        <end position="25"/>
    </location>
</feature>
<keyword evidence="2" id="KW-0472">Membrane</keyword>
<proteinExistence type="predicted"/>
<dbReference type="AlphaFoldDB" id="A0A6J7J2S3"/>
<accession>A0A6J7J2S3</accession>
<organism evidence="3">
    <name type="scientific">freshwater metagenome</name>
    <dbReference type="NCBI Taxonomy" id="449393"/>
    <lineage>
        <taxon>unclassified sequences</taxon>
        <taxon>metagenomes</taxon>
        <taxon>ecological metagenomes</taxon>
    </lineage>
</organism>
<name>A0A6J7J2S3_9ZZZZ</name>
<keyword evidence="2" id="KW-0812">Transmembrane</keyword>
<protein>
    <submittedName>
        <fullName evidence="3">Unannotated protein</fullName>
    </submittedName>
</protein>
<gene>
    <name evidence="3" type="ORF">UFOPK3609_02261</name>
</gene>
<dbReference type="EMBL" id="CAFBMQ010000471">
    <property type="protein sequence ID" value="CAB4936842.1"/>
    <property type="molecule type" value="Genomic_DNA"/>
</dbReference>
<sequence length="55" mass="5850">MVLWPLVTLVGFLLLTGVVIMMGTHSTSRYEAEKRTASAPRARHAAEPASAPVSA</sequence>
<reference evidence="3" key="1">
    <citation type="submission" date="2020-05" db="EMBL/GenBank/DDBJ databases">
        <authorList>
            <person name="Chiriac C."/>
            <person name="Salcher M."/>
            <person name="Ghai R."/>
            <person name="Kavagutti S V."/>
        </authorList>
    </citation>
    <scope>NUCLEOTIDE SEQUENCE</scope>
</reference>
<evidence type="ECO:0000256" key="2">
    <source>
        <dbReference type="SAM" id="Phobius"/>
    </source>
</evidence>